<dbReference type="EMBL" id="JAJEPW010000094">
    <property type="protein sequence ID" value="MCC2131026.1"/>
    <property type="molecule type" value="Genomic_DNA"/>
</dbReference>
<reference evidence="1" key="1">
    <citation type="submission" date="2021-10" db="EMBL/GenBank/DDBJ databases">
        <title>Anaerobic single-cell dispensing facilitates the cultivation of human gut bacteria.</title>
        <authorList>
            <person name="Afrizal A."/>
        </authorList>
    </citation>
    <scope>NUCLEOTIDE SEQUENCE</scope>
    <source>
        <strain evidence="1">CLA-AA-H272</strain>
    </source>
</reference>
<evidence type="ECO:0000313" key="2">
    <source>
        <dbReference type="Proteomes" id="UP001199319"/>
    </source>
</evidence>
<sequence length="185" mass="21200">MRPAEETVVRQCAPTLAGIKTGSLFPCPYQSRQQLLADIRRMNRVLVPRGLCLLPMRMDDGRALLYLYRPQALCRDLGDDLACRLLRQAGYPCGSCGQCVARLVQRLRTEEDFPHEVGLFLSYPPEDVQGFIDHRAMDFKCAGLWKVYGDQQRAQALFDRFRRCTQRYCALWQTGLRLEQLAVAV</sequence>
<dbReference type="Pfam" id="PF12672">
    <property type="entry name" value="DUF3793"/>
    <property type="match status" value="1"/>
</dbReference>
<evidence type="ECO:0000313" key="1">
    <source>
        <dbReference type="EMBL" id="MCC2131026.1"/>
    </source>
</evidence>
<dbReference type="RefSeq" id="WP_302930144.1">
    <property type="nucleotide sequence ID" value="NZ_JAJEPW010000094.1"/>
</dbReference>
<dbReference type="InterPro" id="IPR024523">
    <property type="entry name" value="DUF3793"/>
</dbReference>
<proteinExistence type="predicted"/>
<gene>
    <name evidence="1" type="ORF">LKD37_16250</name>
</gene>
<accession>A0AAE3AEC1</accession>
<keyword evidence="2" id="KW-1185">Reference proteome</keyword>
<dbReference type="AlphaFoldDB" id="A0AAE3AEC1"/>
<comment type="caution">
    <text evidence="1">The sequence shown here is derived from an EMBL/GenBank/DDBJ whole genome shotgun (WGS) entry which is preliminary data.</text>
</comment>
<protein>
    <submittedName>
        <fullName evidence="1">DUF3793 family protein</fullName>
    </submittedName>
</protein>
<dbReference type="Proteomes" id="UP001199319">
    <property type="component" value="Unassembled WGS sequence"/>
</dbReference>
<organism evidence="1 2">
    <name type="scientific">Brotocaccenecus cirricatena</name>
    <dbReference type="NCBI Taxonomy" id="3064195"/>
    <lineage>
        <taxon>Bacteria</taxon>
        <taxon>Bacillati</taxon>
        <taxon>Bacillota</taxon>
        <taxon>Clostridia</taxon>
        <taxon>Eubacteriales</taxon>
        <taxon>Oscillospiraceae</taxon>
        <taxon>Brotocaccenecus</taxon>
    </lineage>
</organism>
<name>A0AAE3AEC1_9FIRM</name>